<dbReference type="RefSeq" id="WP_128922485.1">
    <property type="nucleotide sequence ID" value="NZ_LBJC01000031.1"/>
</dbReference>
<dbReference type="SUPFAM" id="SSF56300">
    <property type="entry name" value="Metallo-dependent phosphatases"/>
    <property type="match status" value="1"/>
</dbReference>
<dbReference type="GO" id="GO:0016787">
    <property type="term" value="F:hydrolase activity"/>
    <property type="evidence" value="ECO:0007669"/>
    <property type="project" value="InterPro"/>
</dbReference>
<dbReference type="Gene3D" id="3.60.21.10">
    <property type="match status" value="1"/>
</dbReference>
<dbReference type="PANTHER" id="PTHR12905">
    <property type="entry name" value="METALLOPHOSPHOESTERASE"/>
    <property type="match status" value="1"/>
</dbReference>
<reference evidence="2 3" key="1">
    <citation type="submission" date="2015-04" db="EMBL/GenBank/DDBJ databases">
        <title>Comparative genomics of rhizobia nodulating Arachis hypogaea in China.</title>
        <authorList>
            <person name="Li Y."/>
        </authorList>
    </citation>
    <scope>NUCLEOTIDE SEQUENCE [LARGE SCALE GENOMIC DNA]</scope>
    <source>
        <strain evidence="2 3">CCBAU 51757</strain>
    </source>
</reference>
<organism evidence="2 3">
    <name type="scientific">Bradyrhizobium nanningense</name>
    <dbReference type="NCBI Taxonomy" id="1325118"/>
    <lineage>
        <taxon>Bacteria</taxon>
        <taxon>Pseudomonadati</taxon>
        <taxon>Pseudomonadota</taxon>
        <taxon>Alphaproteobacteria</taxon>
        <taxon>Hyphomicrobiales</taxon>
        <taxon>Nitrobacteraceae</taxon>
        <taxon>Bradyrhizobium</taxon>
    </lineage>
</organism>
<name>A0A4Q0RSQ7_9BRAD</name>
<dbReference type="Pfam" id="PF00149">
    <property type="entry name" value="Metallophos"/>
    <property type="match status" value="1"/>
</dbReference>
<comment type="caution">
    <text evidence="2">The sequence shown here is derived from an EMBL/GenBank/DDBJ whole genome shotgun (WGS) entry which is preliminary data.</text>
</comment>
<accession>A0A4Q0RSQ7</accession>
<sequence length="200" mass="21426">MKILAFSDLHRDSDAAQAIVGASREADVVVGAGDFSTQGIGLRETVDLLRAITVPMVLVAGNHDDLNELRRACCINTAIHVLHGEAVTVEGVPFFGLGFEIPAGRRDESWNRRLGEAEAADLIRGCPPGAVLVTHSPPFGCADVQRDGAHEGSHAIRDAVLSTKPRLHLCGHIHHAWGRSGILGECRVHNLGPTVNWFVT</sequence>
<dbReference type="EMBL" id="LBJQ01000093">
    <property type="protein sequence ID" value="RXH22217.1"/>
    <property type="molecule type" value="Genomic_DNA"/>
</dbReference>
<protein>
    <recommendedName>
        <fullName evidence="1">Calcineurin-like phosphoesterase domain-containing protein</fullName>
    </recommendedName>
</protein>
<proteinExistence type="predicted"/>
<evidence type="ECO:0000313" key="2">
    <source>
        <dbReference type="EMBL" id="RXH22217.1"/>
    </source>
</evidence>
<keyword evidence="3" id="KW-1185">Reference proteome</keyword>
<dbReference type="InterPro" id="IPR004843">
    <property type="entry name" value="Calcineurin-like_PHP"/>
</dbReference>
<feature type="domain" description="Calcineurin-like phosphoesterase" evidence="1">
    <location>
        <begin position="1"/>
        <end position="175"/>
    </location>
</feature>
<gene>
    <name evidence="2" type="ORF">XH99_35115</name>
</gene>
<dbReference type="OrthoDB" id="332939at2"/>
<dbReference type="Proteomes" id="UP000289546">
    <property type="component" value="Unassembled WGS sequence"/>
</dbReference>
<evidence type="ECO:0000313" key="3">
    <source>
        <dbReference type="Proteomes" id="UP000289546"/>
    </source>
</evidence>
<dbReference type="AlphaFoldDB" id="A0A4Q0RSQ7"/>
<dbReference type="PANTHER" id="PTHR12905:SF0">
    <property type="entry name" value="CALCINEURIN-LIKE PHOSPHOESTERASE DOMAIN-CONTAINING PROTEIN"/>
    <property type="match status" value="1"/>
</dbReference>
<dbReference type="InterPro" id="IPR051693">
    <property type="entry name" value="UPF0046_metallophosphoest"/>
</dbReference>
<evidence type="ECO:0000259" key="1">
    <source>
        <dbReference type="Pfam" id="PF00149"/>
    </source>
</evidence>
<dbReference type="InterPro" id="IPR029052">
    <property type="entry name" value="Metallo-depent_PP-like"/>
</dbReference>